<dbReference type="OrthoDB" id="9812260at2"/>
<dbReference type="PROSITE" id="PS50887">
    <property type="entry name" value="GGDEF"/>
    <property type="match status" value="1"/>
</dbReference>
<evidence type="ECO:0000256" key="2">
    <source>
        <dbReference type="ARBA" id="ARBA00022692"/>
    </source>
</evidence>
<dbReference type="InterPro" id="IPR042240">
    <property type="entry name" value="CHASE_sf"/>
</dbReference>
<comment type="caution">
    <text evidence="8">The sequence shown here is derived from an EMBL/GenBank/DDBJ whole genome shotgun (WGS) entry which is preliminary data.</text>
</comment>
<accession>A0A4R6P1T2</accession>
<protein>
    <submittedName>
        <fullName evidence="8">Diguanylate cyclase (GGDEF)-like protein</fullName>
    </submittedName>
</protein>
<dbReference type="GO" id="GO:0016020">
    <property type="term" value="C:membrane"/>
    <property type="evidence" value="ECO:0007669"/>
    <property type="project" value="UniProtKB-SubCell"/>
</dbReference>
<evidence type="ECO:0000256" key="5">
    <source>
        <dbReference type="SAM" id="Phobius"/>
    </source>
</evidence>
<dbReference type="InterPro" id="IPR052163">
    <property type="entry name" value="DGC-Regulatory_Protein"/>
</dbReference>
<dbReference type="Pfam" id="PF03924">
    <property type="entry name" value="CHASE"/>
    <property type="match status" value="1"/>
</dbReference>
<evidence type="ECO:0000256" key="1">
    <source>
        <dbReference type="ARBA" id="ARBA00004370"/>
    </source>
</evidence>
<reference evidence="8 9" key="1">
    <citation type="submission" date="2019-03" db="EMBL/GenBank/DDBJ databases">
        <title>Freshwater and sediment microbial communities from various areas in North America, analyzing microbe dynamics in response to fracking.</title>
        <authorList>
            <person name="Lamendella R."/>
        </authorList>
    </citation>
    <scope>NUCLEOTIDE SEQUENCE [LARGE SCALE GENOMIC DNA]</scope>
    <source>
        <strain evidence="8 9">18_TX</strain>
    </source>
</reference>
<organism evidence="8 9">
    <name type="scientific">Idiomarina aquatica</name>
    <dbReference type="NCBI Taxonomy" id="1327752"/>
    <lineage>
        <taxon>Bacteria</taxon>
        <taxon>Pseudomonadati</taxon>
        <taxon>Pseudomonadota</taxon>
        <taxon>Gammaproteobacteria</taxon>
        <taxon>Alteromonadales</taxon>
        <taxon>Idiomarinaceae</taxon>
        <taxon>Idiomarina</taxon>
    </lineage>
</organism>
<dbReference type="Gene3D" id="3.30.70.270">
    <property type="match status" value="1"/>
</dbReference>
<dbReference type="AlphaFoldDB" id="A0A4R6P1T2"/>
<feature type="domain" description="CHASE" evidence="6">
    <location>
        <begin position="108"/>
        <end position="243"/>
    </location>
</feature>
<evidence type="ECO:0000259" key="6">
    <source>
        <dbReference type="PROSITE" id="PS50839"/>
    </source>
</evidence>
<dbReference type="GO" id="GO:0007165">
    <property type="term" value="P:signal transduction"/>
    <property type="evidence" value="ECO:0007669"/>
    <property type="project" value="UniProtKB-ARBA"/>
</dbReference>
<comment type="subcellular location">
    <subcellularLocation>
        <location evidence="1">Membrane</location>
    </subcellularLocation>
</comment>
<dbReference type="PROSITE" id="PS50839">
    <property type="entry name" value="CHASE"/>
    <property type="match status" value="1"/>
</dbReference>
<dbReference type="InterPro" id="IPR000160">
    <property type="entry name" value="GGDEF_dom"/>
</dbReference>
<dbReference type="RefSeq" id="WP_133540089.1">
    <property type="nucleotide sequence ID" value="NZ_SNXI01000012.1"/>
</dbReference>
<evidence type="ECO:0000256" key="3">
    <source>
        <dbReference type="ARBA" id="ARBA00022989"/>
    </source>
</evidence>
<dbReference type="Pfam" id="PF00990">
    <property type="entry name" value="GGDEF"/>
    <property type="match status" value="1"/>
</dbReference>
<evidence type="ECO:0000259" key="7">
    <source>
        <dbReference type="PROSITE" id="PS50887"/>
    </source>
</evidence>
<dbReference type="PANTHER" id="PTHR46663:SF2">
    <property type="entry name" value="GGDEF DOMAIN-CONTAINING PROTEIN"/>
    <property type="match status" value="1"/>
</dbReference>
<keyword evidence="2 5" id="KW-0812">Transmembrane</keyword>
<dbReference type="SMART" id="SM01079">
    <property type="entry name" value="CHASE"/>
    <property type="match status" value="1"/>
</dbReference>
<gene>
    <name evidence="8" type="ORF">DEU29_11239</name>
</gene>
<dbReference type="InterPro" id="IPR029787">
    <property type="entry name" value="Nucleotide_cyclase"/>
</dbReference>
<dbReference type="SMART" id="SM00267">
    <property type="entry name" value="GGDEF"/>
    <property type="match status" value="1"/>
</dbReference>
<proteinExistence type="predicted"/>
<sequence>MTKRTKLLIIIASCAYAIAWYLVTQYAAQAYVNSRFDAQKEQARQQVSLAKSTFEAIIFKDIYLADSLATVVNIEPQFAIDNWESSSAKLMAQSTHVRNVAMAPDDTIQFIYPLAGNERAMGFEYQSRPEQFASVMTAKRTGNLVIDGPRQLVQGGVGLIARFPIFSDYPISMDYWGIVSVVIDYDKVMAEAGFNSLQRVDVAIQNDNATDNTQGVFFGSAAIFEQPDFSLPITLPTGHWQLAAQYRISLDAAEQQVLAVLWLASLIVASLAYLAVFMLIRSFRIAHQNALHDELTHLPNRRFLINYIDGLLTRWGQPPRFAVVNVDLNRFKKVNDDLGHDAGDELLKHIANHMLSRVRATDFVARIGGDEFIIVLGRVRDEAAIKRFVEKLKIDIERTPLEYQGELIYPSLSIGYSIADGDKTRETLLSEADRDMYAMKLAQRTELS</sequence>
<keyword evidence="4 5" id="KW-0472">Membrane</keyword>
<dbReference type="InterPro" id="IPR043128">
    <property type="entry name" value="Rev_trsase/Diguanyl_cyclase"/>
</dbReference>
<evidence type="ECO:0000313" key="8">
    <source>
        <dbReference type="EMBL" id="TDP31638.1"/>
    </source>
</evidence>
<dbReference type="NCBIfam" id="TIGR00254">
    <property type="entry name" value="GGDEF"/>
    <property type="match status" value="1"/>
</dbReference>
<dbReference type="InterPro" id="IPR006189">
    <property type="entry name" value="CHASE_dom"/>
</dbReference>
<dbReference type="CDD" id="cd01949">
    <property type="entry name" value="GGDEF"/>
    <property type="match status" value="1"/>
</dbReference>
<dbReference type="GO" id="GO:0003824">
    <property type="term" value="F:catalytic activity"/>
    <property type="evidence" value="ECO:0007669"/>
    <property type="project" value="UniProtKB-ARBA"/>
</dbReference>
<name>A0A4R6P1T2_9GAMM</name>
<evidence type="ECO:0000313" key="9">
    <source>
        <dbReference type="Proteomes" id="UP000295531"/>
    </source>
</evidence>
<keyword evidence="9" id="KW-1185">Reference proteome</keyword>
<dbReference type="Gene3D" id="3.30.450.350">
    <property type="entry name" value="CHASE domain"/>
    <property type="match status" value="1"/>
</dbReference>
<dbReference type="SUPFAM" id="SSF55073">
    <property type="entry name" value="Nucleotide cyclase"/>
    <property type="match status" value="1"/>
</dbReference>
<feature type="domain" description="GGDEF" evidence="7">
    <location>
        <begin position="319"/>
        <end position="448"/>
    </location>
</feature>
<dbReference type="EMBL" id="SNXI01000012">
    <property type="protein sequence ID" value="TDP31638.1"/>
    <property type="molecule type" value="Genomic_DNA"/>
</dbReference>
<keyword evidence="3 5" id="KW-1133">Transmembrane helix</keyword>
<evidence type="ECO:0000256" key="4">
    <source>
        <dbReference type="ARBA" id="ARBA00023136"/>
    </source>
</evidence>
<feature type="transmembrane region" description="Helical" evidence="5">
    <location>
        <begin position="257"/>
        <end position="280"/>
    </location>
</feature>
<dbReference type="Proteomes" id="UP000295531">
    <property type="component" value="Unassembled WGS sequence"/>
</dbReference>
<dbReference type="PANTHER" id="PTHR46663">
    <property type="entry name" value="DIGUANYLATE CYCLASE DGCT-RELATED"/>
    <property type="match status" value="1"/>
</dbReference>